<proteinExistence type="predicted"/>
<keyword evidence="3" id="KW-1185">Reference proteome</keyword>
<evidence type="ECO:0000313" key="2">
    <source>
        <dbReference type="EMBL" id="MPC32392.1"/>
    </source>
</evidence>
<organism evidence="2 3">
    <name type="scientific">Portunus trituberculatus</name>
    <name type="common">Swimming crab</name>
    <name type="synonym">Neptunus trituberculatus</name>
    <dbReference type="NCBI Taxonomy" id="210409"/>
    <lineage>
        <taxon>Eukaryota</taxon>
        <taxon>Metazoa</taxon>
        <taxon>Ecdysozoa</taxon>
        <taxon>Arthropoda</taxon>
        <taxon>Crustacea</taxon>
        <taxon>Multicrustacea</taxon>
        <taxon>Malacostraca</taxon>
        <taxon>Eumalacostraca</taxon>
        <taxon>Eucarida</taxon>
        <taxon>Decapoda</taxon>
        <taxon>Pleocyemata</taxon>
        <taxon>Brachyura</taxon>
        <taxon>Eubrachyura</taxon>
        <taxon>Portunoidea</taxon>
        <taxon>Portunidae</taxon>
        <taxon>Portuninae</taxon>
        <taxon>Portunus</taxon>
    </lineage>
</organism>
<protein>
    <submittedName>
        <fullName evidence="2">Uncharacterized protein</fullName>
    </submittedName>
</protein>
<reference evidence="2 3" key="1">
    <citation type="submission" date="2019-05" db="EMBL/GenBank/DDBJ databases">
        <title>Another draft genome of Portunus trituberculatus and its Hox gene families provides insights of decapod evolution.</title>
        <authorList>
            <person name="Jeong J.-H."/>
            <person name="Song I."/>
            <person name="Kim S."/>
            <person name="Choi T."/>
            <person name="Kim D."/>
            <person name="Ryu S."/>
            <person name="Kim W."/>
        </authorList>
    </citation>
    <scope>NUCLEOTIDE SEQUENCE [LARGE SCALE GENOMIC DNA]</scope>
    <source>
        <tissue evidence="2">Muscle</tissue>
    </source>
</reference>
<dbReference type="EMBL" id="VSRR010002617">
    <property type="protein sequence ID" value="MPC32392.1"/>
    <property type="molecule type" value="Genomic_DNA"/>
</dbReference>
<gene>
    <name evidence="2" type="ORF">E2C01_025702</name>
</gene>
<accession>A0A5B7EE19</accession>
<sequence length="84" mass="9410">MSAGVTCMARTTFREAPPPPSHPHPSLRFFTPRQPPRPLRAGMKEIARPDPLTSTTGHIAFAPPFIHEQQEHDVKVNKISHQSH</sequence>
<feature type="region of interest" description="Disordered" evidence="1">
    <location>
        <begin position="11"/>
        <end position="41"/>
    </location>
</feature>
<dbReference type="AlphaFoldDB" id="A0A5B7EE19"/>
<evidence type="ECO:0000256" key="1">
    <source>
        <dbReference type="SAM" id="MobiDB-lite"/>
    </source>
</evidence>
<evidence type="ECO:0000313" key="3">
    <source>
        <dbReference type="Proteomes" id="UP000324222"/>
    </source>
</evidence>
<comment type="caution">
    <text evidence="2">The sequence shown here is derived from an EMBL/GenBank/DDBJ whole genome shotgun (WGS) entry which is preliminary data.</text>
</comment>
<dbReference type="Proteomes" id="UP000324222">
    <property type="component" value="Unassembled WGS sequence"/>
</dbReference>
<name>A0A5B7EE19_PORTR</name>